<protein>
    <submittedName>
        <fullName evidence="2">Uncharacterized protein</fullName>
    </submittedName>
</protein>
<dbReference type="EMBL" id="KN847323">
    <property type="protein sequence ID" value="KIW49150.1"/>
    <property type="molecule type" value="Genomic_DNA"/>
</dbReference>
<feature type="region of interest" description="Disordered" evidence="1">
    <location>
        <begin position="45"/>
        <end position="76"/>
    </location>
</feature>
<sequence length="106" mass="12017">MSVSDYSSLSQVEFGASQIRLSRFTGIVQFQVQAKFEVLCQPATEPTHHASEATPMQGMRSNPDPSRQPRAPYENTYRREARKVLDLLSAVQETMGSRATYKDSFW</sequence>
<evidence type="ECO:0000313" key="3">
    <source>
        <dbReference type="Proteomes" id="UP000054342"/>
    </source>
</evidence>
<dbReference type="HOGENOM" id="CLU_2223309_0_0_1"/>
<dbReference type="AlphaFoldDB" id="A0A0D2E321"/>
<gene>
    <name evidence="2" type="ORF">PV05_10854</name>
</gene>
<organism evidence="2 3">
    <name type="scientific">Exophiala xenobiotica</name>
    <dbReference type="NCBI Taxonomy" id="348802"/>
    <lineage>
        <taxon>Eukaryota</taxon>
        <taxon>Fungi</taxon>
        <taxon>Dikarya</taxon>
        <taxon>Ascomycota</taxon>
        <taxon>Pezizomycotina</taxon>
        <taxon>Eurotiomycetes</taxon>
        <taxon>Chaetothyriomycetidae</taxon>
        <taxon>Chaetothyriales</taxon>
        <taxon>Herpotrichiellaceae</taxon>
        <taxon>Exophiala</taxon>
    </lineage>
</organism>
<evidence type="ECO:0000313" key="2">
    <source>
        <dbReference type="EMBL" id="KIW49150.1"/>
    </source>
</evidence>
<accession>A0A0D2E321</accession>
<name>A0A0D2E321_9EURO</name>
<reference evidence="2 3" key="1">
    <citation type="submission" date="2015-01" db="EMBL/GenBank/DDBJ databases">
        <title>The Genome Sequence of Exophiala xenobiotica CBS118157.</title>
        <authorList>
            <consortium name="The Broad Institute Genomics Platform"/>
            <person name="Cuomo C."/>
            <person name="de Hoog S."/>
            <person name="Gorbushina A."/>
            <person name="Stielow B."/>
            <person name="Teixiera M."/>
            <person name="Abouelleil A."/>
            <person name="Chapman S.B."/>
            <person name="Priest M."/>
            <person name="Young S.K."/>
            <person name="Wortman J."/>
            <person name="Nusbaum C."/>
            <person name="Birren B."/>
        </authorList>
    </citation>
    <scope>NUCLEOTIDE SEQUENCE [LARGE SCALE GENOMIC DNA]</scope>
    <source>
        <strain evidence="2 3">CBS 118157</strain>
    </source>
</reference>
<dbReference type="Proteomes" id="UP000054342">
    <property type="component" value="Unassembled WGS sequence"/>
</dbReference>
<dbReference type="RefSeq" id="XP_013309734.1">
    <property type="nucleotide sequence ID" value="XM_013454280.1"/>
</dbReference>
<evidence type="ECO:0000256" key="1">
    <source>
        <dbReference type="SAM" id="MobiDB-lite"/>
    </source>
</evidence>
<dbReference type="GeneID" id="25332762"/>
<proteinExistence type="predicted"/>
<keyword evidence="3" id="KW-1185">Reference proteome</keyword>